<evidence type="ECO:0000313" key="9">
    <source>
        <dbReference type="Proteomes" id="UP000019376"/>
    </source>
</evidence>
<protein>
    <submittedName>
        <fullName evidence="8">Uncharacterized protein</fullName>
    </submittedName>
</protein>
<keyword evidence="9" id="KW-1185">Reference proteome</keyword>
<feature type="compositionally biased region" description="Basic and acidic residues" evidence="7">
    <location>
        <begin position="75"/>
        <end position="89"/>
    </location>
</feature>
<dbReference type="EMBL" id="KB644413">
    <property type="protein sequence ID" value="EPS31208.1"/>
    <property type="molecule type" value="Genomic_DNA"/>
</dbReference>
<dbReference type="eggNOG" id="KOG2055">
    <property type="taxonomic scope" value="Eukaryota"/>
</dbReference>
<feature type="compositionally biased region" description="Acidic residues" evidence="7">
    <location>
        <begin position="90"/>
        <end position="102"/>
    </location>
</feature>
<feature type="region of interest" description="Disordered" evidence="7">
    <location>
        <begin position="1"/>
        <end position="156"/>
    </location>
</feature>
<gene>
    <name evidence="8" type="ORF">PDE_06163</name>
</gene>
<keyword evidence="5" id="KW-0539">Nucleus</keyword>
<dbReference type="InterPro" id="IPR036322">
    <property type="entry name" value="WD40_repeat_dom_sf"/>
</dbReference>
<dbReference type="Proteomes" id="UP000019376">
    <property type="component" value="Unassembled WGS sequence"/>
</dbReference>
<dbReference type="GO" id="GO:0034388">
    <property type="term" value="C:Pwp2p-containing subcomplex of 90S preribosome"/>
    <property type="evidence" value="ECO:0007669"/>
    <property type="project" value="TreeGrafter"/>
</dbReference>
<feature type="region of interest" description="Disordered" evidence="7">
    <location>
        <begin position="196"/>
        <end position="266"/>
    </location>
</feature>
<keyword evidence="3" id="KW-0853">WD repeat</keyword>
<feature type="compositionally biased region" description="Acidic residues" evidence="7">
    <location>
        <begin position="31"/>
        <end position="54"/>
    </location>
</feature>
<evidence type="ECO:0000256" key="4">
    <source>
        <dbReference type="ARBA" id="ARBA00022737"/>
    </source>
</evidence>
<evidence type="ECO:0000256" key="2">
    <source>
        <dbReference type="ARBA" id="ARBA00022552"/>
    </source>
</evidence>
<comment type="similarity">
    <text evidence="6">Belongs to the WD repeat UTP18 family.</text>
</comment>
<evidence type="ECO:0000256" key="3">
    <source>
        <dbReference type="ARBA" id="ARBA00022574"/>
    </source>
</evidence>
<evidence type="ECO:0000256" key="7">
    <source>
        <dbReference type="SAM" id="MobiDB-lite"/>
    </source>
</evidence>
<evidence type="ECO:0000313" key="8">
    <source>
        <dbReference type="EMBL" id="EPS31208.1"/>
    </source>
</evidence>
<evidence type="ECO:0000256" key="6">
    <source>
        <dbReference type="ARBA" id="ARBA00025767"/>
    </source>
</evidence>
<dbReference type="PANTHER" id="PTHR18359:SF0">
    <property type="entry name" value="U3 SMALL NUCLEOLAR RNA-ASSOCIATED PROTEIN 18 HOMOLOG"/>
    <property type="match status" value="1"/>
</dbReference>
<feature type="compositionally biased region" description="Acidic residues" evidence="7">
    <location>
        <begin position="132"/>
        <end position="145"/>
    </location>
</feature>
<feature type="compositionally biased region" description="Polar residues" evidence="7">
    <location>
        <begin position="235"/>
        <end position="250"/>
    </location>
</feature>
<evidence type="ECO:0000256" key="1">
    <source>
        <dbReference type="ARBA" id="ARBA00004604"/>
    </source>
</evidence>
<dbReference type="PANTHER" id="PTHR18359">
    <property type="entry name" value="WD-REPEAT PROTEIN-RELATED"/>
    <property type="match status" value="1"/>
</dbReference>
<evidence type="ECO:0000256" key="5">
    <source>
        <dbReference type="ARBA" id="ARBA00023242"/>
    </source>
</evidence>
<dbReference type="SUPFAM" id="SSF50978">
    <property type="entry name" value="WD40 repeat-like"/>
    <property type="match status" value="1"/>
</dbReference>
<dbReference type="InterPro" id="IPR045161">
    <property type="entry name" value="Utp18"/>
</dbReference>
<dbReference type="PhylomeDB" id="S8AXX0"/>
<dbReference type="GO" id="GO:0006364">
    <property type="term" value="P:rRNA processing"/>
    <property type="evidence" value="ECO:0007669"/>
    <property type="project" value="UniProtKB-KW"/>
</dbReference>
<dbReference type="AlphaFoldDB" id="S8AXX0"/>
<dbReference type="SMART" id="SM00320">
    <property type="entry name" value="WD40"/>
    <property type="match status" value="4"/>
</dbReference>
<dbReference type="HOGENOM" id="CLU_011055_1_0_1"/>
<keyword evidence="4" id="KW-0677">Repeat</keyword>
<dbReference type="OrthoDB" id="1935146at2759"/>
<accession>S8AXX0</accession>
<dbReference type="GO" id="GO:0032040">
    <property type="term" value="C:small-subunit processome"/>
    <property type="evidence" value="ECO:0007669"/>
    <property type="project" value="TreeGrafter"/>
</dbReference>
<feature type="compositionally biased region" description="Acidic residues" evidence="7">
    <location>
        <begin position="217"/>
        <end position="234"/>
    </location>
</feature>
<dbReference type="FunFam" id="2.130.10.10:FF:000549">
    <property type="entry name" value="Small nucleolar ribonucleoprotein complex subunit"/>
    <property type="match status" value="1"/>
</dbReference>
<dbReference type="Gene3D" id="2.130.10.10">
    <property type="entry name" value="YVTN repeat-like/Quinoprotein amine dehydrogenase"/>
    <property type="match status" value="1"/>
</dbReference>
<dbReference type="STRING" id="933388.S8AXX0"/>
<name>S8AXX0_PENO1</name>
<reference evidence="8 9" key="1">
    <citation type="journal article" date="2013" name="PLoS ONE">
        <title>Genomic and secretomic analyses reveal unique features of the lignocellulolytic enzyme system of Penicillium decumbens.</title>
        <authorList>
            <person name="Liu G."/>
            <person name="Zhang L."/>
            <person name="Wei X."/>
            <person name="Zou G."/>
            <person name="Qin Y."/>
            <person name="Ma L."/>
            <person name="Li J."/>
            <person name="Zheng H."/>
            <person name="Wang S."/>
            <person name="Wang C."/>
            <person name="Xun L."/>
            <person name="Zhao G.-P."/>
            <person name="Zhou Z."/>
            <person name="Qu Y."/>
        </authorList>
    </citation>
    <scope>NUCLEOTIDE SEQUENCE [LARGE SCALE GENOMIC DNA]</scope>
    <source>
        <strain evidence="9">114-2 / CGMCC 5302</strain>
    </source>
</reference>
<keyword evidence="2" id="KW-0698">rRNA processing</keyword>
<organism evidence="8 9">
    <name type="scientific">Penicillium oxalicum (strain 114-2 / CGMCC 5302)</name>
    <name type="common">Penicillium decumbens</name>
    <dbReference type="NCBI Taxonomy" id="933388"/>
    <lineage>
        <taxon>Eukaryota</taxon>
        <taxon>Fungi</taxon>
        <taxon>Dikarya</taxon>
        <taxon>Ascomycota</taxon>
        <taxon>Pezizomycotina</taxon>
        <taxon>Eurotiomycetes</taxon>
        <taxon>Eurotiomycetidae</taxon>
        <taxon>Eurotiales</taxon>
        <taxon>Aspergillaceae</taxon>
        <taxon>Penicillium</taxon>
    </lineage>
</organism>
<sequence>MSNVGLKTKTKRVSARSPFENNTAKSHSADEDIDMDDETSSDEESIPEKDEDELKLERMLFGDDEGFMSALKAQQQREDGMRLVVHSDESADEEGEDEEEVDLANIPDSDLFFLDSGNVQTSTELADSAETPSDDEADEEDDDDAVPAVWHDSDDERIAVSLASQSKLRKLRNFESEDIISGTEYIRRLRRQFQRMNPTPEWADPELASKRRKVDSDDSDMERDEEMDSDEDETLSSQPLAKLLQNTSDLTRIEDNSKPGSKRKLRQEVVNIQRLKDVGKAQPSSIDSLMFHPHYPLLLSSGPASTLFLHHISPSAPSPNPLLTSLHIKRTPLHTSAFAPPNGNRIFASGRRRYFHIWDLDTGKVDKVNGSADRKEEQKSMERFKVSPCGRYVGLVGTSRKGGGLINVLDSGTAQWIAQVRVDGRGGVADFAWWSDGEGMTVASKNGEVSEWDGRQRRIIARWLDAGAVGNTVIALGGRSGRTELGGDRWVAIGSTSGIVNIYDRRDWAAAAAAGASSSAKINDDSTQAGVPRSPTPARVFDQLTTPVSHLVFAPDGQMMVMASRWKKDALRLVHLPSCTVYRNWPTSSTPLGRISSVAISPNNEQLAIANEQGRIRLFEIRG</sequence>
<dbReference type="InterPro" id="IPR015943">
    <property type="entry name" value="WD40/YVTN_repeat-like_dom_sf"/>
</dbReference>
<comment type="subcellular location">
    <subcellularLocation>
        <location evidence="1">Nucleus</location>
        <location evidence="1">Nucleolus</location>
    </subcellularLocation>
</comment>
<proteinExistence type="inferred from homology"/>
<dbReference type="InterPro" id="IPR001680">
    <property type="entry name" value="WD40_rpt"/>
</dbReference>